<organism evidence="1 2">
    <name type="scientific">Phaeodactylum tricornutum (strain CCAP 1055/1)</name>
    <dbReference type="NCBI Taxonomy" id="556484"/>
    <lineage>
        <taxon>Eukaryota</taxon>
        <taxon>Sar</taxon>
        <taxon>Stramenopiles</taxon>
        <taxon>Ochrophyta</taxon>
        <taxon>Bacillariophyta</taxon>
        <taxon>Bacillariophyceae</taxon>
        <taxon>Bacillariophycidae</taxon>
        <taxon>Naviculales</taxon>
        <taxon>Phaeodactylaceae</taxon>
        <taxon>Phaeodactylum</taxon>
    </lineage>
</organism>
<dbReference type="Proteomes" id="UP000000759">
    <property type="component" value="Chromosome 31"/>
</dbReference>
<dbReference type="RefSeq" id="XP_002185478.1">
    <property type="nucleotide sequence ID" value="XM_002185442.1"/>
</dbReference>
<reference evidence="1 2" key="1">
    <citation type="journal article" date="2008" name="Nature">
        <title>The Phaeodactylum genome reveals the evolutionary history of diatom genomes.</title>
        <authorList>
            <person name="Bowler C."/>
            <person name="Allen A.E."/>
            <person name="Badger J.H."/>
            <person name="Grimwood J."/>
            <person name="Jabbari K."/>
            <person name="Kuo A."/>
            <person name="Maheswari U."/>
            <person name="Martens C."/>
            <person name="Maumus F."/>
            <person name="Otillar R.P."/>
            <person name="Rayko E."/>
            <person name="Salamov A."/>
            <person name="Vandepoele K."/>
            <person name="Beszteri B."/>
            <person name="Gruber A."/>
            <person name="Heijde M."/>
            <person name="Katinka M."/>
            <person name="Mock T."/>
            <person name="Valentin K."/>
            <person name="Verret F."/>
            <person name="Berges J.A."/>
            <person name="Brownlee C."/>
            <person name="Cadoret J.P."/>
            <person name="Chiovitti A."/>
            <person name="Choi C.J."/>
            <person name="Coesel S."/>
            <person name="De Martino A."/>
            <person name="Detter J.C."/>
            <person name="Durkin C."/>
            <person name="Falciatore A."/>
            <person name="Fournet J."/>
            <person name="Haruta M."/>
            <person name="Huysman M.J."/>
            <person name="Jenkins B.D."/>
            <person name="Jiroutova K."/>
            <person name="Jorgensen R.E."/>
            <person name="Joubert Y."/>
            <person name="Kaplan A."/>
            <person name="Kroger N."/>
            <person name="Kroth P.G."/>
            <person name="La Roche J."/>
            <person name="Lindquist E."/>
            <person name="Lommer M."/>
            <person name="Martin-Jezequel V."/>
            <person name="Lopez P.J."/>
            <person name="Lucas S."/>
            <person name="Mangogna M."/>
            <person name="McGinnis K."/>
            <person name="Medlin L.K."/>
            <person name="Montsant A."/>
            <person name="Oudot-Le Secq M.P."/>
            <person name="Napoli C."/>
            <person name="Obornik M."/>
            <person name="Parker M.S."/>
            <person name="Petit J.L."/>
            <person name="Porcel B.M."/>
            <person name="Poulsen N."/>
            <person name="Robison M."/>
            <person name="Rychlewski L."/>
            <person name="Rynearson T.A."/>
            <person name="Schmutz J."/>
            <person name="Shapiro H."/>
            <person name="Siaut M."/>
            <person name="Stanley M."/>
            <person name="Sussman M.R."/>
            <person name="Taylor A.R."/>
            <person name="Vardi A."/>
            <person name="von Dassow P."/>
            <person name="Vyverman W."/>
            <person name="Willis A."/>
            <person name="Wyrwicz L.S."/>
            <person name="Rokhsar D.S."/>
            <person name="Weissenbach J."/>
            <person name="Armbrust E.V."/>
            <person name="Green B.R."/>
            <person name="Van de Peer Y."/>
            <person name="Grigoriev I.V."/>
        </authorList>
    </citation>
    <scope>NUCLEOTIDE SEQUENCE [LARGE SCALE GENOMIC DNA]</scope>
    <source>
        <strain evidence="1 2">CCAP 1055/1</strain>
    </source>
</reference>
<proteinExistence type="predicted"/>
<dbReference type="STRING" id="556484.B7GEF3"/>
<dbReference type="HOGENOM" id="CLU_270271_0_0_1"/>
<dbReference type="AlphaFoldDB" id="B7GEF3"/>
<sequence>MKFTGVALAVSLAQQQALSNTGGGIVGAYTVSSPSFFTPKSFGSSFVRGPSHKVFHPRRQAYQKSYATSTRATLTMFTETSGGMEELNELTEKADSSPLSKQVRKSPSFWKLAGYASIPLSAALGFGLVPSRRLAAHTVGALFTGIAGAVGKSRLDALTESNAKPAIAQAIVEAGLDDPDKAAAAVENVKTQFGLLDEDFAILTTEIYTAYLLGMVKYNPTAKTSELKELETVKNVLQLDNLQVGEAHAAAAAEWYRTTCLFTPTEDLEDPSHPDRQAMDKFLFLTERALKQGGETDEAFSFEMKRVAKAFDLSYTEVLERVAETVEPFYQRALKSTRSKLGTNQVSSAMLERARKTLGVSDATAKDLHVACFNAQVRAELGLPDATAKDDDAAAGQEDEDETVGGSVMDLAALKFTGEDAMEKLDQLREILGLSETDAEYEISLEATPLYQSTALAALKDVLATVKTPEDAWSIMESRRDELLLKKESTKSLLSSMVMQALGGPLEETNKFAKVNNEAATYDHMLRTLEAKEVLISILAKSGWDEFDNFDETFCNPWDKQSANGFLSSDERIKLYKMFLSRSIRKSDGGKISDEMYARIMDVKGLLGITDQQAEIESRAAFGPELQKVLNTAMLEIVEDYTPELAENMKRRANEVVESYRLTQDFLREVGATFYAKAVALVSEKAPGGIPSKELSQALEALRELYNLEMTDCYSYHMEHFGSIYKKSVLEAMGSTGVIRPEFRESLEKLKGRLGVSEEACQALFLEAIQDKMVPMVKWIGSEMERTMLTQKQLAQRRGKDMGEDVFQSGKGADGVLGLGSEVNIMSDIMELVDFYNENDVAKEEERTRTVEKQVEEGGETKLVAVEETYTETVYPVTALAAGNMDQEMAELLYRQFTVGGFTTQGEQGARYEASRETFGGILGLTKEKMDDIKDNIGSTVYDNFISNAMKTKGSMDQQDMMFLANIQTKLGLSPEQGEKMMTQSQKKILSEEIDAIMDDPSPQRVKAFREKCNSMGMDLIADVGISKPRLVRMFEVEVIPGLKTGEINAEQTEIFQEIQESLGIELEECEAMFENVLAQLSKNAFELIKGELLRGREENCVDLIKELVRYADFTEGDLGLEVEEAVGNQVLNIYESVDLGGQSADEIEHNKELLRAAMKLS</sequence>
<dbReference type="eggNOG" id="ENOG502S0W8">
    <property type="taxonomic scope" value="Eukaryota"/>
</dbReference>
<dbReference type="InterPro" id="IPR031610">
    <property type="entry name" value="TIC110"/>
</dbReference>
<dbReference type="InParanoid" id="B7GEF3"/>
<evidence type="ECO:0000313" key="2">
    <source>
        <dbReference type="Proteomes" id="UP000000759"/>
    </source>
</evidence>
<dbReference type="EMBL" id="CM000633">
    <property type="protein sequence ID" value="EEC42965.1"/>
    <property type="molecule type" value="Genomic_DNA"/>
</dbReference>
<dbReference type="PaxDb" id="2850-Phatr50540"/>
<dbReference type="OrthoDB" id="191196at2759"/>
<accession>B7GEF3</accession>
<keyword evidence="2" id="KW-1185">Reference proteome</keyword>
<evidence type="ECO:0000313" key="1">
    <source>
        <dbReference type="EMBL" id="EEC42965.1"/>
    </source>
</evidence>
<dbReference type="OMA" id="PTEYAQK"/>
<dbReference type="PANTHER" id="PTHR34935">
    <property type="entry name" value="PROTEIN TIC110, CHLOROPLASTIC"/>
    <property type="match status" value="1"/>
</dbReference>
<name>B7GEF3_PHATC</name>
<dbReference type="PANTHER" id="PTHR34935:SF3">
    <property type="entry name" value="PROTEIN TIC110, CHLOROPLASTIC"/>
    <property type="match status" value="1"/>
</dbReference>
<protein>
    <submittedName>
        <fullName evidence="1">Translocator of the inner chloroplast envelope membrane 110k</fullName>
    </submittedName>
</protein>
<reference evidence="2" key="2">
    <citation type="submission" date="2008-08" db="EMBL/GenBank/DDBJ databases">
        <authorList>
            <consortium name="Diatom Consortium"/>
            <person name="Grigoriev I."/>
            <person name="Grimwood J."/>
            <person name="Kuo A."/>
            <person name="Otillar R.P."/>
            <person name="Salamov A."/>
            <person name="Detter J.C."/>
            <person name="Lindquist E."/>
            <person name="Shapiro H."/>
            <person name="Lucas S."/>
            <person name="Glavina del Rio T."/>
            <person name="Pitluck S."/>
            <person name="Rokhsar D."/>
            <person name="Bowler C."/>
        </authorList>
    </citation>
    <scope>GENOME REANNOTATION</scope>
    <source>
        <strain evidence="2">CCAP 1055/1</strain>
    </source>
</reference>
<gene>
    <name evidence="1" type="primary">Tic110</name>
    <name evidence="1" type="ORF">PHATRDRAFT_50540</name>
</gene>
<dbReference type="KEGG" id="pti:PHATRDRAFT_50540"/>
<dbReference type="GeneID" id="7199376"/>